<keyword evidence="5" id="KW-1185">Reference proteome</keyword>
<dbReference type="STRING" id="688246.Premu_1762"/>
<dbReference type="RefSeq" id="WP_007574539.1">
    <property type="nucleotide sequence ID" value="NZ_BPTS01000002.1"/>
</dbReference>
<evidence type="ECO:0000313" key="5">
    <source>
        <dbReference type="Proteomes" id="UP000002772"/>
    </source>
</evidence>
<dbReference type="Gene3D" id="3.20.20.370">
    <property type="entry name" value="Glycoside hydrolase/deacetylase"/>
    <property type="match status" value="1"/>
</dbReference>
<dbReference type="PANTHER" id="PTHR34216">
    <property type="match status" value="1"/>
</dbReference>
<sequence>MPTNTDSFYFKCRSALRYQVLNILGAFKTPQPGIHILNGHRIQKEAEPETFQNLLNALSKEVEFIRFEKAVSMIANHENPSKPLVAFSFDDGFMEGYDVFAPVLEEFRTNAMFFVNPNYVNGDDAYIQHFDEDIVLTHNRLPMRWQQLQELSSRGHLIGAHTMDHYMINSGSTETLNYQIVTCKKIIEDKIGKQCDYFAFPYGKLSEANQEAIDIACNTYKYVFSQSDYKNYFSFNGNVINRRHFEPFWPVKHLNYFLGCNKKY</sequence>
<protein>
    <submittedName>
        <fullName evidence="4">Polysaccharide deacetylase</fullName>
    </submittedName>
</protein>
<dbReference type="eggNOG" id="COG0726">
    <property type="taxonomic scope" value="Bacteria"/>
</dbReference>
<keyword evidence="2" id="KW-0732">Signal</keyword>
<proteinExistence type="predicted"/>
<dbReference type="HOGENOM" id="CLU_1072229_0_0_10"/>
<dbReference type="Proteomes" id="UP000002772">
    <property type="component" value="Unassembled WGS sequence"/>
</dbReference>
<dbReference type="GO" id="GO:0005576">
    <property type="term" value="C:extracellular region"/>
    <property type="evidence" value="ECO:0007669"/>
    <property type="project" value="UniProtKB-SubCell"/>
</dbReference>
<evidence type="ECO:0000256" key="1">
    <source>
        <dbReference type="ARBA" id="ARBA00004613"/>
    </source>
</evidence>
<dbReference type="GO" id="GO:0005975">
    <property type="term" value="P:carbohydrate metabolic process"/>
    <property type="evidence" value="ECO:0007669"/>
    <property type="project" value="InterPro"/>
</dbReference>
<dbReference type="PROSITE" id="PS51677">
    <property type="entry name" value="NODB"/>
    <property type="match status" value="1"/>
</dbReference>
<dbReference type="InterPro" id="IPR002509">
    <property type="entry name" value="NODB_dom"/>
</dbReference>
<accession>F8N5Y3</accession>
<feature type="domain" description="NodB homology" evidence="3">
    <location>
        <begin position="83"/>
        <end position="264"/>
    </location>
</feature>
<dbReference type="InterPro" id="IPR011330">
    <property type="entry name" value="Glyco_hydro/deAcase_b/a-brl"/>
</dbReference>
<dbReference type="EMBL" id="GL945017">
    <property type="protein sequence ID" value="EGN57167.1"/>
    <property type="molecule type" value="Genomic_DNA"/>
</dbReference>
<dbReference type="PANTHER" id="PTHR34216:SF3">
    <property type="entry name" value="POLY-BETA-1,6-N-ACETYL-D-GLUCOSAMINE N-DEACETYLASE"/>
    <property type="match status" value="1"/>
</dbReference>
<evidence type="ECO:0000259" key="3">
    <source>
        <dbReference type="PROSITE" id="PS51677"/>
    </source>
</evidence>
<comment type="subcellular location">
    <subcellularLocation>
        <location evidence="1">Secreted</location>
    </subcellularLocation>
</comment>
<evidence type="ECO:0000256" key="2">
    <source>
        <dbReference type="ARBA" id="ARBA00022729"/>
    </source>
</evidence>
<organism evidence="4 5">
    <name type="scientific">Hallella multisaccharivorax DSM 17128</name>
    <dbReference type="NCBI Taxonomy" id="688246"/>
    <lineage>
        <taxon>Bacteria</taxon>
        <taxon>Pseudomonadati</taxon>
        <taxon>Bacteroidota</taxon>
        <taxon>Bacteroidia</taxon>
        <taxon>Bacteroidales</taxon>
        <taxon>Prevotellaceae</taxon>
        <taxon>Hallella</taxon>
    </lineage>
</organism>
<dbReference type="InterPro" id="IPR051398">
    <property type="entry name" value="Polysacch_Deacetylase"/>
</dbReference>
<dbReference type="OrthoDB" id="1446101at2"/>
<dbReference type="GO" id="GO:0016810">
    <property type="term" value="F:hydrolase activity, acting on carbon-nitrogen (but not peptide) bonds"/>
    <property type="evidence" value="ECO:0007669"/>
    <property type="project" value="InterPro"/>
</dbReference>
<evidence type="ECO:0000313" key="4">
    <source>
        <dbReference type="EMBL" id="EGN57167.1"/>
    </source>
</evidence>
<dbReference type="SUPFAM" id="SSF88713">
    <property type="entry name" value="Glycoside hydrolase/deacetylase"/>
    <property type="match status" value="1"/>
</dbReference>
<dbReference type="Pfam" id="PF01522">
    <property type="entry name" value="Polysacc_deac_1"/>
    <property type="match status" value="1"/>
</dbReference>
<dbReference type="CDD" id="cd10918">
    <property type="entry name" value="CE4_NodB_like_5s_6s"/>
    <property type="match status" value="1"/>
</dbReference>
<dbReference type="AlphaFoldDB" id="F8N5Y3"/>
<reference evidence="5" key="1">
    <citation type="journal article" date="2011" name="Stand. Genomic Sci.">
        <title>Non-contiguous finished genome sequence of the opportunistic oral pathogen Prevotella multisaccharivorax type strain (PPPA20).</title>
        <authorList>
            <person name="Pati A."/>
            <person name="Gronow S."/>
            <person name="Lu M."/>
            <person name="Lapidus A."/>
            <person name="Nolan M."/>
            <person name="Lucas S."/>
            <person name="Hammon N."/>
            <person name="Deshpande S."/>
            <person name="Cheng J.F."/>
            <person name="Tapia R."/>
            <person name="Han C."/>
            <person name="Goodwin L."/>
            <person name="Pitluck S."/>
            <person name="Liolios K."/>
            <person name="Pagani I."/>
            <person name="Mavromatis K."/>
            <person name="Mikhailova N."/>
            <person name="Huntemann M."/>
            <person name="Chen A."/>
            <person name="Palaniappan K."/>
            <person name="Land M."/>
            <person name="Hauser L."/>
            <person name="Detter J.C."/>
            <person name="Brambilla E.M."/>
            <person name="Rohde M."/>
            <person name="Goker M."/>
            <person name="Woyke T."/>
            <person name="Bristow J."/>
            <person name="Eisen J.A."/>
            <person name="Markowitz V."/>
            <person name="Hugenholtz P."/>
            <person name="Kyrpides N.C."/>
            <person name="Klenk H.P."/>
            <person name="Ivanova N."/>
        </authorList>
    </citation>
    <scope>NUCLEOTIDE SEQUENCE [LARGE SCALE GENOMIC DNA]</scope>
    <source>
        <strain evidence="5">DSM 17128</strain>
    </source>
</reference>
<name>F8N5Y3_9BACT</name>
<gene>
    <name evidence="4" type="ORF">Premu_1762</name>
</gene>